<keyword evidence="2" id="KW-1185">Reference proteome</keyword>
<sequence>MPPTKWKALGPGVVVPGVELVIIKRGEVAATHTTQLLAKFQAWPAGFDRHGITLLESVGDELSRGTMGPGLVREEEPAGQHGRVRLERAQCIPSRLLEILSAQTARWAANEIETAKRSRLHWRRTNVREAVSALLYDKYAASAGKNKPERHIQHCWSRQRVEARSLAAAQNFQL</sequence>
<evidence type="ECO:0000313" key="1">
    <source>
        <dbReference type="EMBL" id="KXJ92137.1"/>
    </source>
</evidence>
<organism evidence="1 2">
    <name type="scientific">Microdochium bolleyi</name>
    <dbReference type="NCBI Taxonomy" id="196109"/>
    <lineage>
        <taxon>Eukaryota</taxon>
        <taxon>Fungi</taxon>
        <taxon>Dikarya</taxon>
        <taxon>Ascomycota</taxon>
        <taxon>Pezizomycotina</taxon>
        <taxon>Sordariomycetes</taxon>
        <taxon>Xylariomycetidae</taxon>
        <taxon>Xylariales</taxon>
        <taxon>Microdochiaceae</taxon>
        <taxon>Microdochium</taxon>
    </lineage>
</organism>
<dbReference type="InParanoid" id="A0A136J4L7"/>
<dbReference type="AlphaFoldDB" id="A0A136J4L7"/>
<gene>
    <name evidence="1" type="ORF">Micbo1qcDRAFT_175127</name>
</gene>
<dbReference type="EMBL" id="KQ964249">
    <property type="protein sequence ID" value="KXJ92137.1"/>
    <property type="molecule type" value="Genomic_DNA"/>
</dbReference>
<reference evidence="2" key="1">
    <citation type="submission" date="2016-02" db="EMBL/GenBank/DDBJ databases">
        <title>Draft genome sequence of Microdochium bolleyi, a fungal endophyte of beachgrass.</title>
        <authorList>
            <consortium name="DOE Joint Genome Institute"/>
            <person name="David A.S."/>
            <person name="May G."/>
            <person name="Haridas S."/>
            <person name="Lim J."/>
            <person name="Wang M."/>
            <person name="Labutti K."/>
            <person name="Lipzen A."/>
            <person name="Barry K."/>
            <person name="Grigoriev I.V."/>
        </authorList>
    </citation>
    <scope>NUCLEOTIDE SEQUENCE [LARGE SCALE GENOMIC DNA]</scope>
    <source>
        <strain evidence="2">J235TASD1</strain>
    </source>
</reference>
<dbReference type="Proteomes" id="UP000070501">
    <property type="component" value="Unassembled WGS sequence"/>
</dbReference>
<protein>
    <submittedName>
        <fullName evidence="1">Uncharacterized protein</fullName>
    </submittedName>
</protein>
<evidence type="ECO:0000313" key="2">
    <source>
        <dbReference type="Proteomes" id="UP000070501"/>
    </source>
</evidence>
<name>A0A136J4L7_9PEZI</name>
<accession>A0A136J4L7</accession>
<proteinExistence type="predicted"/>